<evidence type="ECO:0000313" key="2">
    <source>
        <dbReference type="Proteomes" id="UP000886523"/>
    </source>
</evidence>
<dbReference type="Proteomes" id="UP000886523">
    <property type="component" value="Unassembled WGS sequence"/>
</dbReference>
<gene>
    <name evidence="1" type="ORF">BS47DRAFT_1352677</name>
</gene>
<keyword evidence="2" id="KW-1185">Reference proteome</keyword>
<feature type="non-terminal residue" evidence="1">
    <location>
        <position position="1"/>
    </location>
</feature>
<evidence type="ECO:0000313" key="1">
    <source>
        <dbReference type="EMBL" id="KAF9506496.1"/>
    </source>
</evidence>
<accession>A0A9P6DKY5</accession>
<sequence length="112" mass="13508">RLTRYTMVRHDLESILWVTVWYTTRYHEGIETTRAFQVWRKADMEQLAKEKGYFLITTRMYKPTEHFRGISVWVGLLLRLFRGARLAREPLSFEDVEDQTSEALTRRPWVVV</sequence>
<protein>
    <submittedName>
        <fullName evidence="1">Uncharacterized protein</fullName>
    </submittedName>
</protein>
<dbReference type="EMBL" id="MU129109">
    <property type="protein sequence ID" value="KAF9506496.1"/>
    <property type="molecule type" value="Genomic_DNA"/>
</dbReference>
<proteinExistence type="predicted"/>
<reference evidence="1" key="1">
    <citation type="journal article" date="2020" name="Nat. Commun.">
        <title>Large-scale genome sequencing of mycorrhizal fungi provides insights into the early evolution of symbiotic traits.</title>
        <authorList>
            <person name="Miyauchi S."/>
            <person name="Kiss E."/>
            <person name="Kuo A."/>
            <person name="Drula E."/>
            <person name="Kohler A."/>
            <person name="Sanchez-Garcia M."/>
            <person name="Morin E."/>
            <person name="Andreopoulos B."/>
            <person name="Barry K.W."/>
            <person name="Bonito G."/>
            <person name="Buee M."/>
            <person name="Carver A."/>
            <person name="Chen C."/>
            <person name="Cichocki N."/>
            <person name="Clum A."/>
            <person name="Culley D."/>
            <person name="Crous P.W."/>
            <person name="Fauchery L."/>
            <person name="Girlanda M."/>
            <person name="Hayes R.D."/>
            <person name="Keri Z."/>
            <person name="LaButti K."/>
            <person name="Lipzen A."/>
            <person name="Lombard V."/>
            <person name="Magnuson J."/>
            <person name="Maillard F."/>
            <person name="Murat C."/>
            <person name="Nolan M."/>
            <person name="Ohm R.A."/>
            <person name="Pangilinan J."/>
            <person name="Pereira M.F."/>
            <person name="Perotto S."/>
            <person name="Peter M."/>
            <person name="Pfister S."/>
            <person name="Riley R."/>
            <person name="Sitrit Y."/>
            <person name="Stielow J.B."/>
            <person name="Szollosi G."/>
            <person name="Zifcakova L."/>
            <person name="Stursova M."/>
            <person name="Spatafora J.W."/>
            <person name="Tedersoo L."/>
            <person name="Vaario L.M."/>
            <person name="Yamada A."/>
            <person name="Yan M."/>
            <person name="Wang P."/>
            <person name="Xu J."/>
            <person name="Bruns T."/>
            <person name="Baldrian P."/>
            <person name="Vilgalys R."/>
            <person name="Dunand C."/>
            <person name="Henrissat B."/>
            <person name="Grigoriev I.V."/>
            <person name="Hibbett D."/>
            <person name="Nagy L.G."/>
            <person name="Martin F.M."/>
        </authorList>
    </citation>
    <scope>NUCLEOTIDE SEQUENCE</scope>
    <source>
        <strain evidence="1">UP504</strain>
    </source>
</reference>
<organism evidence="1 2">
    <name type="scientific">Hydnum rufescens UP504</name>
    <dbReference type="NCBI Taxonomy" id="1448309"/>
    <lineage>
        <taxon>Eukaryota</taxon>
        <taxon>Fungi</taxon>
        <taxon>Dikarya</taxon>
        <taxon>Basidiomycota</taxon>
        <taxon>Agaricomycotina</taxon>
        <taxon>Agaricomycetes</taxon>
        <taxon>Cantharellales</taxon>
        <taxon>Hydnaceae</taxon>
        <taxon>Hydnum</taxon>
    </lineage>
</organism>
<comment type="caution">
    <text evidence="1">The sequence shown here is derived from an EMBL/GenBank/DDBJ whole genome shotgun (WGS) entry which is preliminary data.</text>
</comment>
<dbReference type="AlphaFoldDB" id="A0A9P6DKY5"/>
<name>A0A9P6DKY5_9AGAM</name>
<dbReference type="OrthoDB" id="5569250at2759"/>